<dbReference type="InterPro" id="IPR029058">
    <property type="entry name" value="AB_hydrolase_fold"/>
</dbReference>
<evidence type="ECO:0000313" key="2">
    <source>
        <dbReference type="EMBL" id="GEB85906.1"/>
    </source>
</evidence>
<dbReference type="Proteomes" id="UP000317730">
    <property type="component" value="Unassembled WGS sequence"/>
</dbReference>
<dbReference type="EMBL" id="BJMV01000008">
    <property type="protein sequence ID" value="GEB85906.1"/>
    <property type="molecule type" value="Genomic_DNA"/>
</dbReference>
<dbReference type="PRINTS" id="PR00111">
    <property type="entry name" value="ABHYDROLASE"/>
</dbReference>
<dbReference type="InterPro" id="IPR022742">
    <property type="entry name" value="Hydrolase_4"/>
</dbReference>
<organism evidence="2 3">
    <name type="scientific">Acetobacter peroxydans</name>
    <dbReference type="NCBI Taxonomy" id="104098"/>
    <lineage>
        <taxon>Bacteria</taxon>
        <taxon>Pseudomonadati</taxon>
        <taxon>Pseudomonadota</taxon>
        <taxon>Alphaproteobacteria</taxon>
        <taxon>Acetobacterales</taxon>
        <taxon>Acetobacteraceae</taxon>
        <taxon>Acetobacter</taxon>
    </lineage>
</organism>
<dbReference type="GO" id="GO:0016787">
    <property type="term" value="F:hydrolase activity"/>
    <property type="evidence" value="ECO:0007669"/>
    <property type="project" value="UniProtKB-KW"/>
</dbReference>
<comment type="caution">
    <text evidence="2">The sequence shown here is derived from an EMBL/GenBank/DDBJ whole genome shotgun (WGS) entry which is preliminary data.</text>
</comment>
<dbReference type="Pfam" id="PF12146">
    <property type="entry name" value="Hydrolase_4"/>
    <property type="match status" value="1"/>
</dbReference>
<dbReference type="InterPro" id="IPR051044">
    <property type="entry name" value="MAG_DAG_Lipase"/>
</dbReference>
<keyword evidence="3" id="KW-1185">Reference proteome</keyword>
<sequence>MLAVAACALAGCADCHPAGSVAPVPVPPARFAGAGRLVPPDRVFHLSDGADIPARVWSAQGAPRAVLLALHGFNDSRDAWESAGPVLAAQGITVVAPDVRGFGATAERGRWAGRTRLVADVGEEIAILKHEAPDTPLYLAGESMGGAIAMLFMAQPASVSVAGAVLLAPAIWDTGSGVQAPLAVMATLFPAHEVTGRELPGRIVTGDNLPAMIRLYYDPLTLHSMRFDTLQGLVDLMREAARVAPGVRGSVLCVYGDRDEVVPPSVIGHLWRATRGSIRRDLMPGGYHLLLRSRTAARTEADIAAWILNPHWFLPSGGDSAASAWMAAGLDRQDRAGPNGEALLWFLPARTDTLVR</sequence>
<feature type="domain" description="Serine aminopeptidase S33" evidence="1">
    <location>
        <begin position="62"/>
        <end position="292"/>
    </location>
</feature>
<reference evidence="2 3" key="1">
    <citation type="submission" date="2019-06" db="EMBL/GenBank/DDBJ databases">
        <title>Whole genome shotgun sequence of Acetobacter peroxydans NBRC 13755.</title>
        <authorList>
            <person name="Hosoyama A."/>
            <person name="Uohara A."/>
            <person name="Ohji S."/>
            <person name="Ichikawa N."/>
        </authorList>
    </citation>
    <scope>NUCLEOTIDE SEQUENCE [LARGE SCALE GENOMIC DNA]</scope>
    <source>
        <strain evidence="2 3">NBRC 13755</strain>
    </source>
</reference>
<dbReference type="Gene3D" id="3.40.50.1820">
    <property type="entry name" value="alpha/beta hydrolase"/>
    <property type="match status" value="1"/>
</dbReference>
<evidence type="ECO:0000313" key="3">
    <source>
        <dbReference type="Proteomes" id="UP000317730"/>
    </source>
</evidence>
<name>A0A4Y3TU33_9PROT</name>
<proteinExistence type="predicted"/>
<accession>A0A4Y3TU33</accession>
<dbReference type="PANTHER" id="PTHR11614">
    <property type="entry name" value="PHOSPHOLIPASE-RELATED"/>
    <property type="match status" value="1"/>
</dbReference>
<dbReference type="InterPro" id="IPR000073">
    <property type="entry name" value="AB_hydrolase_1"/>
</dbReference>
<keyword evidence="2" id="KW-0378">Hydrolase</keyword>
<evidence type="ECO:0000259" key="1">
    <source>
        <dbReference type="Pfam" id="PF12146"/>
    </source>
</evidence>
<protein>
    <submittedName>
        <fullName evidence="2">Alpha/beta hydrolase</fullName>
    </submittedName>
</protein>
<gene>
    <name evidence="2" type="ORF">APE01nite_17030</name>
</gene>
<dbReference type="SUPFAM" id="SSF53474">
    <property type="entry name" value="alpha/beta-Hydrolases"/>
    <property type="match status" value="1"/>
</dbReference>
<dbReference type="AlphaFoldDB" id="A0A4Y3TU33"/>